<dbReference type="AlphaFoldDB" id="A0A120LH16"/>
<evidence type="ECO:0000256" key="3">
    <source>
        <dbReference type="ARBA" id="ARBA00023002"/>
    </source>
</evidence>
<proteinExistence type="predicted"/>
<dbReference type="Pfam" id="PF03060">
    <property type="entry name" value="NMO"/>
    <property type="match status" value="2"/>
</dbReference>
<evidence type="ECO:0000256" key="2">
    <source>
        <dbReference type="ARBA" id="ARBA00022643"/>
    </source>
</evidence>
<sequence>MAQIASSSKVEALFGARLPVLQAGMGGVAQPELAAAVCEAGAFGMIGLYRHTLDEIGVLLAQTATLTRARFGVNLVPFVLDADALLDRLAFLADCPERPIVTFFGLPGATVLRALPAGMEYGVQGGTWDELEAGFDAGAHFGVLQTTEAGGHHLGSTARDEALDQAARHGVDKRIVFISGGISNAVELRQVMQAGFSGVLCGTVFAATRESAAHERYKQAIVNATPGDTVVTDRFSVGWHTHRHRVIRNASCEESLPASVIGTAYYFGKRYPILRYSVAVPTVHTEGLIEDMALYCGTSCKDTHSIRTVRQVLADLTS</sequence>
<dbReference type="RefSeq" id="WP_061071598.1">
    <property type="nucleotide sequence ID" value="NZ_CP014060.2"/>
</dbReference>
<keyword evidence="1" id="KW-0285">Flavoprotein</keyword>
<accession>A0A120LH16</accession>
<organism evidence="4 5">
    <name type="scientific">Alcaligenes xylosoxydans xylosoxydans</name>
    <name type="common">Achromobacter xylosoxidans</name>
    <dbReference type="NCBI Taxonomy" id="85698"/>
    <lineage>
        <taxon>Bacteria</taxon>
        <taxon>Pseudomonadati</taxon>
        <taxon>Pseudomonadota</taxon>
        <taxon>Betaproteobacteria</taxon>
        <taxon>Burkholderiales</taxon>
        <taxon>Alcaligenaceae</taxon>
        <taxon>Achromobacter</taxon>
    </lineage>
</organism>
<dbReference type="CDD" id="cd04730">
    <property type="entry name" value="NPD_like"/>
    <property type="match status" value="1"/>
</dbReference>
<evidence type="ECO:0000256" key="1">
    <source>
        <dbReference type="ARBA" id="ARBA00022630"/>
    </source>
</evidence>
<evidence type="ECO:0000313" key="4">
    <source>
        <dbReference type="EMBL" id="AMG35797.1"/>
    </source>
</evidence>
<protein>
    <submittedName>
        <fullName evidence="4">Nitronate monooxygenase</fullName>
    </submittedName>
</protein>
<evidence type="ECO:0000313" key="5">
    <source>
        <dbReference type="Proteomes" id="UP000060602"/>
    </source>
</evidence>
<keyword evidence="3" id="KW-0560">Oxidoreductase</keyword>
<dbReference type="Proteomes" id="UP000060602">
    <property type="component" value="Chromosome"/>
</dbReference>
<dbReference type="GO" id="GO:0018580">
    <property type="term" value="F:nitronate monooxygenase activity"/>
    <property type="evidence" value="ECO:0007669"/>
    <property type="project" value="InterPro"/>
</dbReference>
<dbReference type="SUPFAM" id="SSF51412">
    <property type="entry name" value="Inosine monophosphate dehydrogenase (IMPDH)"/>
    <property type="match status" value="1"/>
</dbReference>
<dbReference type="Gene3D" id="3.20.20.70">
    <property type="entry name" value="Aldolase class I"/>
    <property type="match status" value="1"/>
</dbReference>
<name>A0A120LH16_ALCXX</name>
<keyword evidence="4" id="KW-0503">Monooxygenase</keyword>
<gene>
    <name evidence="4" type="ORF">AL504_06975</name>
</gene>
<dbReference type="InterPro" id="IPR004136">
    <property type="entry name" value="NMO"/>
</dbReference>
<dbReference type="PANTHER" id="PTHR32332">
    <property type="entry name" value="2-NITROPROPANE DIOXYGENASE"/>
    <property type="match status" value="1"/>
</dbReference>
<dbReference type="PANTHER" id="PTHR32332:SF20">
    <property type="entry name" value="2-NITROPROPANE DIOXYGENASE-LIKE PROTEIN"/>
    <property type="match status" value="1"/>
</dbReference>
<dbReference type="EMBL" id="CP014060">
    <property type="protein sequence ID" value="AMG35797.1"/>
    <property type="molecule type" value="Genomic_DNA"/>
</dbReference>
<dbReference type="InterPro" id="IPR013785">
    <property type="entry name" value="Aldolase_TIM"/>
</dbReference>
<reference evidence="5" key="1">
    <citation type="submission" date="2015-12" db="EMBL/GenBank/DDBJ databases">
        <title>FDA dAtabase for Regulatory Grade micrObial Sequences (FDA-ARGOS): Supporting development and validation of Infectious Disease Dx tests.</title>
        <authorList>
            <person name="Case J."/>
            <person name="Tallon L."/>
            <person name="Sadzewicz L."/>
            <person name="Sengamalay N."/>
            <person name="Ott S."/>
            <person name="Godinez A."/>
            <person name="Nagaraj S."/>
            <person name="Nadendla S."/>
            <person name="Sichtig H."/>
        </authorList>
    </citation>
    <scope>NUCLEOTIDE SEQUENCE [LARGE SCALE GENOMIC DNA]</scope>
    <source>
        <strain evidence="5">FDAARGOS_147</strain>
    </source>
</reference>
<keyword evidence="2" id="KW-0288">FMN</keyword>